<feature type="transmembrane region" description="Helical" evidence="9">
    <location>
        <begin position="12"/>
        <end position="32"/>
    </location>
</feature>
<evidence type="ECO:0000256" key="7">
    <source>
        <dbReference type="ARBA" id="ARBA00023136"/>
    </source>
</evidence>
<organism evidence="12 13">
    <name type="scientific">Pedobacter cryoconitis</name>
    <dbReference type="NCBI Taxonomy" id="188932"/>
    <lineage>
        <taxon>Bacteria</taxon>
        <taxon>Pseudomonadati</taxon>
        <taxon>Bacteroidota</taxon>
        <taxon>Sphingobacteriia</taxon>
        <taxon>Sphingobacteriales</taxon>
        <taxon>Sphingobacteriaceae</taxon>
        <taxon>Pedobacter</taxon>
    </lineage>
</organism>
<feature type="transmembrane region" description="Helical" evidence="9">
    <location>
        <begin position="44"/>
        <end position="66"/>
    </location>
</feature>
<dbReference type="Pfam" id="PF21770">
    <property type="entry name" value="MgtC_SapB_C"/>
    <property type="match status" value="1"/>
</dbReference>
<gene>
    <name evidence="12" type="ORF">AY601_1049</name>
</gene>
<dbReference type="Gene3D" id="3.30.70.260">
    <property type="match status" value="1"/>
</dbReference>
<evidence type="ECO:0000259" key="10">
    <source>
        <dbReference type="Pfam" id="PF02308"/>
    </source>
</evidence>
<evidence type="ECO:0000256" key="2">
    <source>
        <dbReference type="ARBA" id="ARBA00009298"/>
    </source>
</evidence>
<feature type="domain" description="MgtC/SapB/SrpB/YhiD N-terminal" evidence="10">
    <location>
        <begin position="21"/>
        <end position="139"/>
    </location>
</feature>
<evidence type="ECO:0000313" key="13">
    <source>
        <dbReference type="Proteomes" id="UP000071561"/>
    </source>
</evidence>
<dbReference type="KEGG" id="pcm:AY601_1049"/>
<feature type="transmembrane region" description="Helical" evidence="9">
    <location>
        <begin position="72"/>
        <end position="89"/>
    </location>
</feature>
<protein>
    <recommendedName>
        <fullName evidence="3">Protein MgtC</fullName>
    </recommendedName>
</protein>
<keyword evidence="5 9" id="KW-0812">Transmembrane</keyword>
<dbReference type="PATRIC" id="fig|188932.3.peg.1083"/>
<accession>A0A127V9Q9</accession>
<keyword evidence="13" id="KW-1185">Reference proteome</keyword>
<dbReference type="AlphaFoldDB" id="A0A127V9Q9"/>
<name>A0A127V9Q9_9SPHI</name>
<dbReference type="PANTHER" id="PTHR33778">
    <property type="entry name" value="PROTEIN MGTC"/>
    <property type="match status" value="1"/>
</dbReference>
<comment type="subcellular location">
    <subcellularLocation>
        <location evidence="1">Cell membrane</location>
        <topology evidence="1">Multi-pass membrane protein</topology>
    </subcellularLocation>
</comment>
<dbReference type="Proteomes" id="UP000071561">
    <property type="component" value="Chromosome"/>
</dbReference>
<evidence type="ECO:0000256" key="8">
    <source>
        <dbReference type="ARBA" id="ARBA00025369"/>
    </source>
</evidence>
<feature type="domain" description="MgtC-like C-terminal" evidence="11">
    <location>
        <begin position="157"/>
        <end position="235"/>
    </location>
</feature>
<reference evidence="12 13" key="1">
    <citation type="submission" date="2016-03" db="EMBL/GenBank/DDBJ databases">
        <title>Complete genome sequence of Pedobacter cryoconitis PAMC 27485.</title>
        <authorList>
            <person name="Lee J."/>
            <person name="Kim O.-S."/>
        </authorList>
    </citation>
    <scope>NUCLEOTIDE SEQUENCE [LARGE SCALE GENOMIC DNA]</scope>
    <source>
        <strain evidence="12 13">PAMC 27485</strain>
    </source>
</reference>
<comment type="function">
    <text evidence="8">Virulence factor required for growth in low Mg(2+) medium and for intramacrophage survival. May be involved in regulating membrane potential by activating Na(+)/K(+)-ATPase.</text>
</comment>
<evidence type="ECO:0000313" key="12">
    <source>
        <dbReference type="EMBL" id="AMP97979.1"/>
    </source>
</evidence>
<dbReference type="PANTHER" id="PTHR33778:SF3">
    <property type="entry name" value="PROTEIN MGTC"/>
    <property type="match status" value="1"/>
</dbReference>
<dbReference type="InterPro" id="IPR003416">
    <property type="entry name" value="MgtC/SapB/SrpB/YhiD_fam"/>
</dbReference>
<keyword evidence="6 9" id="KW-1133">Transmembrane helix</keyword>
<keyword evidence="7 9" id="KW-0472">Membrane</keyword>
<dbReference type="EMBL" id="CP014504">
    <property type="protein sequence ID" value="AMP97979.1"/>
    <property type="molecule type" value="Genomic_DNA"/>
</dbReference>
<evidence type="ECO:0000256" key="1">
    <source>
        <dbReference type="ARBA" id="ARBA00004651"/>
    </source>
</evidence>
<evidence type="ECO:0000256" key="3">
    <source>
        <dbReference type="ARBA" id="ARBA00013833"/>
    </source>
</evidence>
<dbReference type="InterPro" id="IPR048640">
    <property type="entry name" value="MgtC-like_C"/>
</dbReference>
<dbReference type="Pfam" id="PF02308">
    <property type="entry name" value="MgtC"/>
    <property type="match status" value="1"/>
</dbReference>
<dbReference type="InterPro" id="IPR049177">
    <property type="entry name" value="MgtC_SapB_SrpB_YhiD_N"/>
</dbReference>
<evidence type="ECO:0000256" key="6">
    <source>
        <dbReference type="ARBA" id="ARBA00022989"/>
    </source>
</evidence>
<evidence type="ECO:0000256" key="9">
    <source>
        <dbReference type="SAM" id="Phobius"/>
    </source>
</evidence>
<dbReference type="PRINTS" id="PR01837">
    <property type="entry name" value="MGTCSAPBPROT"/>
</dbReference>
<evidence type="ECO:0000259" key="11">
    <source>
        <dbReference type="Pfam" id="PF21770"/>
    </source>
</evidence>
<keyword evidence="4" id="KW-1003">Cell membrane</keyword>
<comment type="similarity">
    <text evidence="2">Belongs to the MgtC/SapB family.</text>
</comment>
<evidence type="ECO:0000256" key="4">
    <source>
        <dbReference type="ARBA" id="ARBA00022475"/>
    </source>
</evidence>
<sequence>MPNKLKNGGPAMTIFEFTLRLAIAFALGAAIGTERQWRQRMAGLRTNMLVCLGACMFVSLGVKVGGDASGRVISYVVSGIGFLGAGVIMKDGLNVRGLNTAATLWCSAAVGASCGLGFLPEAAIVTTFVILTHVLMRPLGVQLSRLPLKSTKIPVAYLLIIKCRQDVENHLRVLLLQFTSNDKKLLLRSLKSTDDGDPGKAVITAEILANSNEDVIMERIAGRLTIEHEVSEVSWNKAGDENDL</sequence>
<proteinExistence type="inferred from homology"/>
<dbReference type="GO" id="GO:0005886">
    <property type="term" value="C:plasma membrane"/>
    <property type="evidence" value="ECO:0007669"/>
    <property type="project" value="UniProtKB-SubCell"/>
</dbReference>
<evidence type="ECO:0000256" key="5">
    <source>
        <dbReference type="ARBA" id="ARBA00022692"/>
    </source>
</evidence>